<evidence type="ECO:0000259" key="2">
    <source>
        <dbReference type="Pfam" id="PF00561"/>
    </source>
</evidence>
<evidence type="ECO:0000313" key="4">
    <source>
        <dbReference type="Proteomes" id="UP000178690"/>
    </source>
</evidence>
<dbReference type="Proteomes" id="UP000178690">
    <property type="component" value="Unassembled WGS sequence"/>
</dbReference>
<accession>A0A1G2PQ20</accession>
<dbReference type="PANTHER" id="PTHR43798:SF31">
    <property type="entry name" value="AB HYDROLASE SUPERFAMILY PROTEIN YCLE"/>
    <property type="match status" value="1"/>
</dbReference>
<organism evidence="3 4">
    <name type="scientific">Terrybacteria sp. (strain RIFCSPHIGHO2_01_FULL_58_15)</name>
    <dbReference type="NCBI Taxonomy" id="1802363"/>
    <lineage>
        <taxon>Bacteria</taxon>
        <taxon>Candidatus Terryibacteriota</taxon>
    </lineage>
</organism>
<dbReference type="Pfam" id="PF00561">
    <property type="entry name" value="Abhydrolase_1"/>
    <property type="match status" value="1"/>
</dbReference>
<dbReference type="InterPro" id="IPR029058">
    <property type="entry name" value="AB_hydrolase_fold"/>
</dbReference>
<dbReference type="AlphaFoldDB" id="A0A1G2PQ20"/>
<name>A0A1G2PQ20_TERXR</name>
<dbReference type="GO" id="GO:0016020">
    <property type="term" value="C:membrane"/>
    <property type="evidence" value="ECO:0007669"/>
    <property type="project" value="TreeGrafter"/>
</dbReference>
<sequence length="283" mass="30351">MERILSLQLPGEPGETRIAFLEQGRGDPIVFVHGLASSSAMWAEKVFPCLAGAGRLIALDLPGFGKSPALKQELTVARCADVVEAFLDALGLDKPVLVGNSLGGTIVLMVGGRRPTLLRGIVAQGAVISGEDFAKSDGYLTHLSRQWAARMPFAGGLIKQMVLPSLLARVVSCSEALRWDPRGAAIAAKDYLRCNLNAMLSVTEDLMRIDLIDVLERFSVPIIAVDGNEVTYRPLDTLERIGALLPSGIGVTRVIQGAGHLAPFVKPHEFADLVRVFAQKVHP</sequence>
<evidence type="ECO:0000313" key="3">
    <source>
        <dbReference type="EMBL" id="OHA49691.1"/>
    </source>
</evidence>
<dbReference type="PRINTS" id="PR00111">
    <property type="entry name" value="ABHYDROLASE"/>
</dbReference>
<reference evidence="3 4" key="1">
    <citation type="journal article" date="2016" name="Nat. Commun.">
        <title>Thousands of microbial genomes shed light on interconnected biogeochemical processes in an aquifer system.</title>
        <authorList>
            <person name="Anantharaman K."/>
            <person name="Brown C.T."/>
            <person name="Hug L.A."/>
            <person name="Sharon I."/>
            <person name="Castelle C.J."/>
            <person name="Probst A.J."/>
            <person name="Thomas B.C."/>
            <person name="Singh A."/>
            <person name="Wilkins M.J."/>
            <person name="Karaoz U."/>
            <person name="Brodie E.L."/>
            <person name="Williams K.H."/>
            <person name="Hubbard S.S."/>
            <person name="Banfield J.F."/>
        </authorList>
    </citation>
    <scope>NUCLEOTIDE SEQUENCE [LARGE SCALE GENOMIC DNA]</scope>
    <source>
        <strain evidence="4">RIFCSPHIGHO2_01_FULL_58_15</strain>
    </source>
</reference>
<dbReference type="EMBL" id="MHST01000005">
    <property type="protein sequence ID" value="OHA49691.1"/>
    <property type="molecule type" value="Genomic_DNA"/>
</dbReference>
<comment type="caution">
    <text evidence="3">The sequence shown here is derived from an EMBL/GenBank/DDBJ whole genome shotgun (WGS) entry which is preliminary data.</text>
</comment>
<dbReference type="SUPFAM" id="SSF53474">
    <property type="entry name" value="alpha/beta-Hydrolases"/>
    <property type="match status" value="1"/>
</dbReference>
<dbReference type="Gene3D" id="3.40.50.1820">
    <property type="entry name" value="alpha/beta hydrolase"/>
    <property type="match status" value="1"/>
</dbReference>
<gene>
    <name evidence="3" type="ORF">A2682_00045</name>
</gene>
<proteinExistence type="predicted"/>
<dbReference type="STRING" id="1802363.A2682_00045"/>
<feature type="domain" description="AB hydrolase-1" evidence="2">
    <location>
        <begin position="28"/>
        <end position="134"/>
    </location>
</feature>
<keyword evidence="1" id="KW-0378">Hydrolase</keyword>
<evidence type="ECO:0000256" key="1">
    <source>
        <dbReference type="ARBA" id="ARBA00022801"/>
    </source>
</evidence>
<dbReference type="GO" id="GO:0016787">
    <property type="term" value="F:hydrolase activity"/>
    <property type="evidence" value="ECO:0007669"/>
    <property type="project" value="UniProtKB-KW"/>
</dbReference>
<dbReference type="PANTHER" id="PTHR43798">
    <property type="entry name" value="MONOACYLGLYCEROL LIPASE"/>
    <property type="match status" value="1"/>
</dbReference>
<dbReference type="InterPro" id="IPR000073">
    <property type="entry name" value="AB_hydrolase_1"/>
</dbReference>
<protein>
    <recommendedName>
        <fullName evidence="2">AB hydrolase-1 domain-containing protein</fullName>
    </recommendedName>
</protein>
<dbReference type="InterPro" id="IPR050266">
    <property type="entry name" value="AB_hydrolase_sf"/>
</dbReference>